<evidence type="ECO:0000313" key="1">
    <source>
        <dbReference type="EMBL" id="KRG39307.1"/>
    </source>
</evidence>
<reference evidence="1 2" key="1">
    <citation type="submission" date="2015-10" db="EMBL/GenBank/DDBJ databases">
        <title>Genome sequencing and analysis of members of genus Stenotrophomonas.</title>
        <authorList>
            <person name="Patil P.P."/>
            <person name="Midha S."/>
            <person name="Patil P.B."/>
        </authorList>
    </citation>
    <scope>NUCLEOTIDE SEQUENCE [LARGE SCALE GENOMIC DNA]</scope>
    <source>
        <strain evidence="1 2">JCM 9942</strain>
    </source>
</reference>
<dbReference type="OrthoDB" id="3781969at2"/>
<evidence type="ECO:0000313" key="2">
    <source>
        <dbReference type="Proteomes" id="UP000050836"/>
    </source>
</evidence>
<organism evidence="1 2">
    <name type="scientific">Stenotrophomonas pictorum JCM 9942</name>
    <dbReference type="NCBI Taxonomy" id="1236960"/>
    <lineage>
        <taxon>Bacteria</taxon>
        <taxon>Pseudomonadati</taxon>
        <taxon>Pseudomonadota</taxon>
        <taxon>Gammaproteobacteria</taxon>
        <taxon>Lysobacterales</taxon>
        <taxon>Lysobacteraceae</taxon>
        <taxon>Stenotrophomonas</taxon>
    </lineage>
</organism>
<accession>A0A0R0A240</accession>
<evidence type="ECO:0008006" key="3">
    <source>
        <dbReference type="Google" id="ProtNLM"/>
    </source>
</evidence>
<protein>
    <recommendedName>
        <fullName evidence="3">Roadblock/LAMTOR2 domain-containing protein</fullName>
    </recommendedName>
</protein>
<dbReference type="RefSeq" id="WP_054657520.1">
    <property type="nucleotide sequence ID" value="NZ_BAZI01000025.1"/>
</dbReference>
<dbReference type="EMBL" id="LLXS01000046">
    <property type="protein sequence ID" value="KRG39307.1"/>
    <property type="molecule type" value="Genomic_DNA"/>
</dbReference>
<gene>
    <name evidence="1" type="ORF">ARC78_14630</name>
</gene>
<keyword evidence="2" id="KW-1185">Reference proteome</keyword>
<sequence length="134" mass="15052">MSLSQTCQTILEKVDDGLACALIDLESGLLLGIHNRATHLTEAYLDAVAAASVEMFRGRNVRVVEDMISQHRGDESMRMIQEIQMSTERTYHFMSVLPEKKHMLAMLITGRRTNLGMGWATLRAGLPELSRYCP</sequence>
<proteinExistence type="predicted"/>
<comment type="caution">
    <text evidence="1">The sequence shown here is derived from an EMBL/GenBank/DDBJ whole genome shotgun (WGS) entry which is preliminary data.</text>
</comment>
<dbReference type="Proteomes" id="UP000050836">
    <property type="component" value="Unassembled WGS sequence"/>
</dbReference>
<name>A0A0R0A240_9GAMM</name>
<dbReference type="AlphaFoldDB" id="A0A0R0A240"/>